<dbReference type="FunFam" id="3.30.160.20:FF:000004">
    <property type="entry name" value="Peptide chain release factor 1"/>
    <property type="match status" value="1"/>
</dbReference>
<dbReference type="SUPFAM" id="SSF75620">
    <property type="entry name" value="Release factor"/>
    <property type="match status" value="1"/>
</dbReference>
<dbReference type="FunFam" id="3.30.70.1660:FF:000002">
    <property type="entry name" value="Peptide chain release factor 1"/>
    <property type="match status" value="1"/>
</dbReference>
<comment type="function">
    <text evidence="1">Peptide chain release factor 1 directs the termination of translation in response to the peptide chain termination codons UAG and UAA.</text>
</comment>
<keyword evidence="3" id="KW-0488">Methylation</keyword>
<feature type="region of interest" description="Disordered" evidence="6">
    <location>
        <begin position="282"/>
        <end position="301"/>
    </location>
</feature>
<protein>
    <submittedName>
        <fullName evidence="8">Peptide chain release factor 1</fullName>
    </submittedName>
</protein>
<feature type="coiled-coil region" evidence="5">
    <location>
        <begin position="326"/>
        <end position="353"/>
    </location>
</feature>
<name>A0A1F5P899_9BACT</name>
<comment type="caution">
    <text evidence="8">The sequence shown here is derived from an EMBL/GenBank/DDBJ whole genome shotgun (WGS) entry which is preliminary data.</text>
</comment>
<dbReference type="STRING" id="1817832.A3J48_03115"/>
<dbReference type="Gene3D" id="6.10.140.1950">
    <property type="match status" value="1"/>
</dbReference>
<evidence type="ECO:0000313" key="8">
    <source>
        <dbReference type="EMBL" id="OGE86004.1"/>
    </source>
</evidence>
<evidence type="ECO:0000259" key="7">
    <source>
        <dbReference type="SMART" id="SM00937"/>
    </source>
</evidence>
<gene>
    <name evidence="8" type="ORF">A3J48_03115</name>
</gene>
<evidence type="ECO:0000256" key="2">
    <source>
        <dbReference type="ARBA" id="ARBA00010835"/>
    </source>
</evidence>
<keyword evidence="5" id="KW-0175">Coiled coil</keyword>
<evidence type="ECO:0000256" key="6">
    <source>
        <dbReference type="SAM" id="MobiDB-lite"/>
    </source>
</evidence>
<dbReference type="PANTHER" id="PTHR43804:SF7">
    <property type="entry name" value="LD18447P"/>
    <property type="match status" value="1"/>
</dbReference>
<dbReference type="Pfam" id="PF03462">
    <property type="entry name" value="PCRF"/>
    <property type="match status" value="1"/>
</dbReference>
<evidence type="ECO:0000256" key="4">
    <source>
        <dbReference type="ARBA" id="ARBA00022917"/>
    </source>
</evidence>
<evidence type="ECO:0000313" key="9">
    <source>
        <dbReference type="Proteomes" id="UP000176786"/>
    </source>
</evidence>
<sequence>MQLPIDNLKKEYAGITEELSSNPARDRIKKLTRRHIELGRIIEKAAELERMEKELAENKSIAEQEEDGTELKKLAEDEIEKIKSALPKLEDELKKLLLPRDPADSGNAILEIRAGTGGDEAGLFAAELMRMYTRFSERHGFKVDTDSISRSELGGLKEAIIEVKGDGAYGKLRYEGGVHRVQRVPNTEKSGRVHTSTASVAVLPMVDEKAFNLDPKDVKMEATTSSGHGGQSVNTTYSAIRMVHLPTGITAQCQDERSQAQNREKAWRVLLARVAAHYTEERDKQLRQTRQSQIKGAERSDKIRTYNFPQDRITDHRLNENFHQIESRMDGDIEEIISQLKDLEEQEKLKELENS</sequence>
<accession>A0A1F5P899</accession>
<dbReference type="EMBL" id="MFES01000016">
    <property type="protein sequence ID" value="OGE86004.1"/>
    <property type="molecule type" value="Genomic_DNA"/>
</dbReference>
<dbReference type="InterPro" id="IPR045853">
    <property type="entry name" value="Pep_chain_release_fac_I_sf"/>
</dbReference>
<dbReference type="GO" id="GO:0005737">
    <property type="term" value="C:cytoplasm"/>
    <property type="evidence" value="ECO:0007669"/>
    <property type="project" value="UniProtKB-ARBA"/>
</dbReference>
<proteinExistence type="inferred from homology"/>
<dbReference type="NCBIfam" id="NF001859">
    <property type="entry name" value="PRK00591.1"/>
    <property type="match status" value="1"/>
</dbReference>
<evidence type="ECO:0000256" key="1">
    <source>
        <dbReference type="ARBA" id="ARBA00002986"/>
    </source>
</evidence>
<evidence type="ECO:0000256" key="3">
    <source>
        <dbReference type="ARBA" id="ARBA00022481"/>
    </source>
</evidence>
<reference evidence="8 9" key="1">
    <citation type="journal article" date="2016" name="Nat. Commun.">
        <title>Thousands of microbial genomes shed light on interconnected biogeochemical processes in an aquifer system.</title>
        <authorList>
            <person name="Anantharaman K."/>
            <person name="Brown C.T."/>
            <person name="Hug L.A."/>
            <person name="Sharon I."/>
            <person name="Castelle C.J."/>
            <person name="Probst A.J."/>
            <person name="Thomas B.C."/>
            <person name="Singh A."/>
            <person name="Wilkins M.J."/>
            <person name="Karaoz U."/>
            <person name="Brodie E.L."/>
            <person name="Williams K.H."/>
            <person name="Hubbard S.S."/>
            <person name="Banfield J.F."/>
        </authorList>
    </citation>
    <scope>NUCLEOTIDE SEQUENCE [LARGE SCALE GENOMIC DNA]</scope>
</reference>
<dbReference type="Gene3D" id="3.30.70.1660">
    <property type="match status" value="2"/>
</dbReference>
<dbReference type="GO" id="GO:0003747">
    <property type="term" value="F:translation release factor activity"/>
    <property type="evidence" value="ECO:0007669"/>
    <property type="project" value="InterPro"/>
</dbReference>
<evidence type="ECO:0000256" key="5">
    <source>
        <dbReference type="SAM" id="Coils"/>
    </source>
</evidence>
<organism evidence="8 9">
    <name type="scientific">Candidatus Doudnabacteria bacterium RIFCSPHIGHO2_02_FULL_46_11</name>
    <dbReference type="NCBI Taxonomy" id="1817832"/>
    <lineage>
        <taxon>Bacteria</taxon>
        <taxon>Candidatus Doudnaibacteriota</taxon>
    </lineage>
</organism>
<dbReference type="Pfam" id="PF00472">
    <property type="entry name" value="RF-1"/>
    <property type="match status" value="1"/>
</dbReference>
<dbReference type="Proteomes" id="UP000176786">
    <property type="component" value="Unassembled WGS sequence"/>
</dbReference>
<dbReference type="PANTHER" id="PTHR43804">
    <property type="entry name" value="LD18447P"/>
    <property type="match status" value="1"/>
</dbReference>
<keyword evidence="4" id="KW-0648">Protein biosynthesis</keyword>
<dbReference type="InterPro" id="IPR000352">
    <property type="entry name" value="Pep_chain_release_fac_I"/>
</dbReference>
<feature type="domain" description="Peptide chain release factor" evidence="7">
    <location>
        <begin position="60"/>
        <end position="175"/>
    </location>
</feature>
<dbReference type="AlphaFoldDB" id="A0A1F5P899"/>
<dbReference type="InterPro" id="IPR005139">
    <property type="entry name" value="PCRF"/>
</dbReference>
<dbReference type="InterPro" id="IPR050057">
    <property type="entry name" value="Prokaryotic/Mito_RF"/>
</dbReference>
<dbReference type="SMART" id="SM00937">
    <property type="entry name" value="PCRF"/>
    <property type="match status" value="1"/>
</dbReference>
<comment type="similarity">
    <text evidence="2">Belongs to the prokaryotic/mitochondrial release factor family.</text>
</comment>
<dbReference type="Gene3D" id="3.30.160.20">
    <property type="match status" value="1"/>
</dbReference>
<feature type="coiled-coil region" evidence="5">
    <location>
        <begin position="38"/>
        <end position="92"/>
    </location>
</feature>